<evidence type="ECO:0000313" key="2">
    <source>
        <dbReference type="Proteomes" id="UP001174748"/>
    </source>
</evidence>
<evidence type="ECO:0008006" key="3">
    <source>
        <dbReference type="Google" id="ProtNLM"/>
    </source>
</evidence>
<gene>
    <name evidence="1" type="ORF">P9921_01000</name>
</gene>
<dbReference type="InterPro" id="IPR027417">
    <property type="entry name" value="P-loop_NTPase"/>
</dbReference>
<dbReference type="Gene3D" id="3.40.50.300">
    <property type="entry name" value="P-loop containing nucleotide triphosphate hydrolases"/>
    <property type="match status" value="2"/>
</dbReference>
<dbReference type="Proteomes" id="UP001174748">
    <property type="component" value="Unassembled WGS sequence"/>
</dbReference>
<accession>A0ABT7G5Q3</accession>
<keyword evidence="2" id="KW-1185">Reference proteome</keyword>
<reference evidence="1" key="1">
    <citation type="submission" date="2023-01" db="EMBL/GenBank/DDBJ databases">
        <title>Genomic dissection of endemic carbapenem resistance: metallo-beta-lactamase gene dissemination through clonal, plasmid and integron transfer pathways.</title>
        <authorList>
            <person name="Macesic N."/>
        </authorList>
    </citation>
    <scope>NUCLEOTIDE SEQUENCE</scope>
    <source>
        <strain evidence="1">CPO382</strain>
    </source>
</reference>
<protein>
    <recommendedName>
        <fullName evidence="3">TraD/TraG TraM recognition site domain-containing protein</fullName>
    </recommendedName>
</protein>
<evidence type="ECO:0000313" key="1">
    <source>
        <dbReference type="EMBL" id="MDK5169069.1"/>
    </source>
</evidence>
<sequence length="778" mass="86598">MNLEKEIITEKTTAIAAQTKTIFDKATNTLSKVSPFAVGFDHESLKLSAYEWAENITTPNTIFNNPYVPLDLRKSQARTIKSSDGKYISSLTTARDWTMGGETGINKITMALMLAGVIGTSVLAHSPTNAAIGAGIALGAYKFIGGPSWGDFFLGAGLAGLSVGAYQVLGLGGQLTLTSLLPLLLPSIAMYASNYLKKKSRAKEHKVNGNKHANDMGEESNYSKLEAQIKQGIIDDEKAPAIPLAVSTGEFQKRGSFESPDRGTVMMMNLMDFFQHMFIMGKPGTGKSMFLRQIIKQFDIACRKMGKKIGMLLMDGKGELAGECRKILDLIIHPREVESFCLVDIDDATKWQTIIKTVARVVLEGPNADFGRTALEYIYNSALCHEFLRDLHRINPDSLPDFKWSYMYRYNLMSMMLEPNLSVGKDGQKQTVLGKGEIICQLLETHPNIETDPRIKQLIFNIRNDLVEAKQDFAMKCLKNAQGYMQAVLQSKDIIKWADSETTSIDVLDCLKGKKIGVAMPFERFGAAGELVSQLVKAKVRNAIAMRENNWRDDPTATELLFIQDEFQDLFNADDENNVPKDRSRGCCNIVASQTISAIYSKASKKEIADTFLTMFASFVELKTTDKHADEFMQMQCGFVRNFDVVTPSGTAIAFRETAQALASRPDFDPTHPDAEMFRKFRTDVSFNFRNLSNPQSQPTPGLIGKVVGNAETHALSYYQYDKQQPFKKLMGDDMFGKLDEKSYAVCVFKRGGGWVKDIAILKRVSPDFEDLPLIDNH</sequence>
<dbReference type="RefSeq" id="WP_285098022.1">
    <property type="nucleotide sequence ID" value="NZ_JARTOI010000001.1"/>
</dbReference>
<dbReference type="SUPFAM" id="SSF52540">
    <property type="entry name" value="P-loop containing nucleoside triphosphate hydrolases"/>
    <property type="match status" value="1"/>
</dbReference>
<dbReference type="EMBL" id="JARTOI010000001">
    <property type="protein sequence ID" value="MDK5169069.1"/>
    <property type="molecule type" value="Genomic_DNA"/>
</dbReference>
<organism evidence="1 2">
    <name type="scientific">Serratia nevei</name>
    <dbReference type="NCBI Taxonomy" id="2703794"/>
    <lineage>
        <taxon>Bacteria</taxon>
        <taxon>Pseudomonadati</taxon>
        <taxon>Pseudomonadota</taxon>
        <taxon>Gammaproteobacteria</taxon>
        <taxon>Enterobacterales</taxon>
        <taxon>Yersiniaceae</taxon>
        <taxon>Serratia</taxon>
    </lineage>
</organism>
<name>A0ABT7G5Q3_9GAMM</name>
<proteinExistence type="predicted"/>
<comment type="caution">
    <text evidence="1">The sequence shown here is derived from an EMBL/GenBank/DDBJ whole genome shotgun (WGS) entry which is preliminary data.</text>
</comment>